<organism evidence="2">
    <name type="scientific">Tanacetum cinerariifolium</name>
    <name type="common">Dalmatian daisy</name>
    <name type="synonym">Chrysanthemum cinerariifolium</name>
    <dbReference type="NCBI Taxonomy" id="118510"/>
    <lineage>
        <taxon>Eukaryota</taxon>
        <taxon>Viridiplantae</taxon>
        <taxon>Streptophyta</taxon>
        <taxon>Embryophyta</taxon>
        <taxon>Tracheophyta</taxon>
        <taxon>Spermatophyta</taxon>
        <taxon>Magnoliopsida</taxon>
        <taxon>eudicotyledons</taxon>
        <taxon>Gunneridae</taxon>
        <taxon>Pentapetalae</taxon>
        <taxon>asterids</taxon>
        <taxon>campanulids</taxon>
        <taxon>Asterales</taxon>
        <taxon>Asteraceae</taxon>
        <taxon>Asteroideae</taxon>
        <taxon>Anthemideae</taxon>
        <taxon>Anthemidinae</taxon>
        <taxon>Tanacetum</taxon>
    </lineage>
</organism>
<evidence type="ECO:0000256" key="1">
    <source>
        <dbReference type="SAM" id="MobiDB-lite"/>
    </source>
</evidence>
<dbReference type="CDD" id="cd09272">
    <property type="entry name" value="RNase_HI_RT_Ty1"/>
    <property type="match status" value="1"/>
</dbReference>
<evidence type="ECO:0000313" key="2">
    <source>
        <dbReference type="EMBL" id="GEU70009.1"/>
    </source>
</evidence>
<comment type="caution">
    <text evidence="2">The sequence shown here is derived from an EMBL/GenBank/DDBJ whole genome shotgun (WGS) entry which is preliminary data.</text>
</comment>
<dbReference type="PANTHER" id="PTHR11439:SF495">
    <property type="entry name" value="REVERSE TRANSCRIPTASE, RNA-DEPENDENT DNA POLYMERASE-RELATED"/>
    <property type="match status" value="1"/>
</dbReference>
<reference evidence="2" key="1">
    <citation type="journal article" date="2019" name="Sci. Rep.">
        <title>Draft genome of Tanacetum cinerariifolium, the natural source of mosquito coil.</title>
        <authorList>
            <person name="Yamashiro T."/>
            <person name="Shiraishi A."/>
            <person name="Satake H."/>
            <person name="Nakayama K."/>
        </authorList>
    </citation>
    <scope>NUCLEOTIDE SEQUENCE</scope>
</reference>
<proteinExistence type="predicted"/>
<dbReference type="AlphaFoldDB" id="A0A6L2M988"/>
<gene>
    <name evidence="2" type="ORF">Tci_041987</name>
</gene>
<accession>A0A6L2M988</accession>
<protein>
    <submittedName>
        <fullName evidence="2">Gag-Pol polyprotein</fullName>
    </submittedName>
</protein>
<feature type="region of interest" description="Disordered" evidence="1">
    <location>
        <begin position="413"/>
        <end position="488"/>
    </location>
</feature>
<dbReference type="EMBL" id="BKCJ010006040">
    <property type="protein sequence ID" value="GEU70009.1"/>
    <property type="molecule type" value="Genomic_DNA"/>
</dbReference>
<sequence>MASKCNNLEPRMNCTNIQDSLKDLQSVPSKSDLDNLFGTLYEEYHATSSLEVSDNSAANTLDNEHTYSSSSIVVEEYKSPQIVSSSAEQVATEPNSLVLNENTNDLVQQDVIDFNGNVFYNPPQTPVFEVVESSSTYQNHQDYRFELIAYSDADHAGCNDDYKSTSRGIQFLGDKLVSWSSKKQDCTTMSTVEADISHGSTSSCSTCSKISYSWRCNNYAVLQSIPCSPKCKIIGHILLDHPLNYALTAIDDVPVVGYVPRHSSFSNRNLENLNVEPVNIETIKSFMNMGGYQGMVDKDDIPLVSVYTTGDEIRATDDFKEYETVFMNVDVQMNQPQPIVSNQGMHRSTPRAHRTPTLTASPQGKKMKQIVGESTTEAQENVAKVQEKLDEEEIEKMVKGDEDEESYASAFANSMFNDDVDDSGTKIEPESHKEHPKHVTNDDEEIEKEKKDEEVEKEKEDVKIEKEKDIADDGTCSTKIRKEQKQTT</sequence>
<name>A0A6L2M988_TANCI</name>
<feature type="region of interest" description="Disordered" evidence="1">
    <location>
        <begin position="341"/>
        <end position="378"/>
    </location>
</feature>
<dbReference type="PANTHER" id="PTHR11439">
    <property type="entry name" value="GAG-POL-RELATED RETROTRANSPOSON"/>
    <property type="match status" value="1"/>
</dbReference>
<feature type="compositionally biased region" description="Basic and acidic residues" evidence="1">
    <location>
        <begin position="423"/>
        <end position="471"/>
    </location>
</feature>